<accession>A0A3R9JGG4</accession>
<dbReference type="InterPro" id="IPR001844">
    <property type="entry name" value="Cpn60/GroEL"/>
</dbReference>
<dbReference type="SUPFAM" id="SSF52029">
    <property type="entry name" value="GroEL apical domain-like"/>
    <property type="match status" value="1"/>
</dbReference>
<evidence type="ECO:0000256" key="5">
    <source>
        <dbReference type="ARBA" id="ARBA00023235"/>
    </source>
</evidence>
<gene>
    <name evidence="6 9" type="primary">groL</name>
    <name evidence="6" type="synonym">groEL</name>
    <name evidence="9" type="ORF">D8858_09160</name>
</gene>
<dbReference type="NCBIfam" id="NF000592">
    <property type="entry name" value="PRK00013.1"/>
    <property type="match status" value="1"/>
</dbReference>
<dbReference type="SUPFAM" id="SSF54849">
    <property type="entry name" value="GroEL-intermediate domain like"/>
    <property type="match status" value="1"/>
</dbReference>
<dbReference type="PROSITE" id="PS00296">
    <property type="entry name" value="CHAPERONINS_CPN60"/>
    <property type="match status" value="1"/>
</dbReference>
<feature type="binding site" evidence="6">
    <location>
        <begin position="29"/>
        <end position="32"/>
    </location>
    <ligand>
        <name>ATP</name>
        <dbReference type="ChEBI" id="CHEBI:30616"/>
    </ligand>
</feature>
<dbReference type="SUPFAM" id="SSF48592">
    <property type="entry name" value="GroEL equatorial domain-like"/>
    <property type="match status" value="1"/>
</dbReference>
<dbReference type="EMBL" id="RJNO01000032">
    <property type="protein sequence ID" value="RSI73976.1"/>
    <property type="molecule type" value="Genomic_DNA"/>
</dbReference>
<evidence type="ECO:0000256" key="1">
    <source>
        <dbReference type="ARBA" id="ARBA00006607"/>
    </source>
</evidence>
<dbReference type="NCBIfam" id="NF009487">
    <property type="entry name" value="PRK12849.1"/>
    <property type="match status" value="1"/>
</dbReference>
<dbReference type="InterPro" id="IPR027409">
    <property type="entry name" value="GroEL-like_apical_dom_sf"/>
</dbReference>
<keyword evidence="4 6" id="KW-0143">Chaperone</keyword>
<dbReference type="FunFam" id="3.50.7.10:FF:000001">
    <property type="entry name" value="60 kDa chaperonin"/>
    <property type="match status" value="1"/>
</dbReference>
<dbReference type="NCBIfam" id="TIGR02348">
    <property type="entry name" value="GroEL"/>
    <property type="match status" value="1"/>
</dbReference>
<evidence type="ECO:0000313" key="9">
    <source>
        <dbReference type="EMBL" id="RSI73976.1"/>
    </source>
</evidence>
<dbReference type="GO" id="GO:0051082">
    <property type="term" value="F:unfolded protein binding"/>
    <property type="evidence" value="ECO:0007669"/>
    <property type="project" value="UniProtKB-UniRule"/>
</dbReference>
<feature type="binding site" evidence="6">
    <location>
        <begin position="476"/>
        <end position="478"/>
    </location>
    <ligand>
        <name>ATP</name>
        <dbReference type="ChEBI" id="CHEBI:30616"/>
    </ligand>
</feature>
<comment type="caution">
    <text evidence="6">Lacks conserved residue(s) required for the propagation of feature annotation.</text>
</comment>
<evidence type="ECO:0000256" key="2">
    <source>
        <dbReference type="ARBA" id="ARBA00022741"/>
    </source>
</evidence>
<dbReference type="InterPro" id="IPR027413">
    <property type="entry name" value="GROEL-like_equatorial_sf"/>
</dbReference>
<evidence type="ECO:0000256" key="4">
    <source>
        <dbReference type="ARBA" id="ARBA00023186"/>
    </source>
</evidence>
<dbReference type="EC" id="5.6.1.7" evidence="6"/>
<dbReference type="InterPro" id="IPR018370">
    <property type="entry name" value="Chaperonin_Cpn60_CS"/>
</dbReference>
<name>A0A3R9JGG4_STROR</name>
<dbReference type="CDD" id="cd03344">
    <property type="entry name" value="GroEL"/>
    <property type="match status" value="1"/>
</dbReference>
<dbReference type="InterPro" id="IPR027410">
    <property type="entry name" value="TCP-1-like_intermed_sf"/>
</dbReference>
<feature type="binding site" evidence="6">
    <location>
        <position position="492"/>
    </location>
    <ligand>
        <name>ATP</name>
        <dbReference type="ChEBI" id="CHEBI:30616"/>
    </ligand>
</feature>
<evidence type="ECO:0000256" key="7">
    <source>
        <dbReference type="RuleBase" id="RU000418"/>
    </source>
</evidence>
<keyword evidence="5 6" id="KW-0413">Isomerase</keyword>
<dbReference type="Proteomes" id="UP000281197">
    <property type="component" value="Unassembled WGS sequence"/>
</dbReference>
<dbReference type="InterPro" id="IPR002423">
    <property type="entry name" value="Cpn60/GroEL/TCP-1"/>
</dbReference>
<comment type="subunit">
    <text evidence="6 8">Forms a cylinder of 14 subunits composed of two heptameric rings stacked back-to-back. Interacts with the co-chaperonin GroES.</text>
</comment>
<dbReference type="NCBIfam" id="NF009489">
    <property type="entry name" value="PRK12851.1"/>
    <property type="match status" value="1"/>
</dbReference>
<evidence type="ECO:0000256" key="8">
    <source>
        <dbReference type="RuleBase" id="RU000419"/>
    </source>
</evidence>
<dbReference type="PANTHER" id="PTHR45633">
    <property type="entry name" value="60 KDA HEAT SHOCK PROTEIN, MITOCHONDRIAL"/>
    <property type="match status" value="1"/>
</dbReference>
<dbReference type="GO" id="GO:0042026">
    <property type="term" value="P:protein refolding"/>
    <property type="evidence" value="ECO:0007669"/>
    <property type="project" value="UniProtKB-UniRule"/>
</dbReference>
<dbReference type="NCBIfam" id="NF009488">
    <property type="entry name" value="PRK12850.1"/>
    <property type="match status" value="1"/>
</dbReference>
<evidence type="ECO:0000256" key="3">
    <source>
        <dbReference type="ARBA" id="ARBA00022840"/>
    </source>
</evidence>
<dbReference type="AlphaFoldDB" id="A0A3R9JGG4"/>
<keyword evidence="3 6" id="KW-0067">ATP-binding</keyword>
<dbReference type="RefSeq" id="WP_125398214.1">
    <property type="nucleotide sequence ID" value="NZ_JAKUWW010000010.1"/>
</dbReference>
<sequence length="540" mass="57011">MSKEIKFSSDARSAMVRGVDILADTVKVTLGPKGRNVVLEKSFGSPLITNDGVTIAKEIELEDHFENMGAKLVSEVASKTNDIAGDGTTTATVLTQAIVREGIKNVTAGANPIGIRRGIEAAVAAAVEALKNNAIPVANKEAIAQVAAVSSRSEKVGEYISEAMEKVGKDGVITIEESRGMETELEVVEGMQFDRGYLSQYMVTDSEKMVADLENPYILITDKKISNIQEILPLLESILQSNRPLLIIADDVDGEALPTLVLNKIRGTFNVVAVKAPGFGDRRKAMLEDIAILTGGTVITEDLGLELKDATIEALGQAARVTVDKDSTVIVEGAGNPEAISHRVAVIKSQIETTTSEFDREKLQERLAKLSGGVAVIKVGAATETELKEMKLRIEDALNATRAAVEEGIVAGGGTALANVIPAVAALELTGDEATGRSIVLRALEEPVRQIAHNAGFEGSIVIDRLKNAELGTGFNAATGEWVNMIEEGIIDPVKVSRSALQNAASVASLILTTEAVVANKPEPVAPAPAMDPSMMGGMM</sequence>
<protein>
    <recommendedName>
        <fullName evidence="6">Chaperonin GroEL</fullName>
        <ecNumber evidence="6">5.6.1.7</ecNumber>
    </recommendedName>
    <alternativeName>
        <fullName evidence="6">60 kDa chaperonin</fullName>
    </alternativeName>
    <alternativeName>
        <fullName evidence="6">Chaperonin-60</fullName>
        <shortName evidence="6">Cpn60</shortName>
    </alternativeName>
</protein>
<comment type="similarity">
    <text evidence="1 6 7">Belongs to the chaperonin (HSP60) family.</text>
</comment>
<dbReference type="HAMAP" id="MF_00600">
    <property type="entry name" value="CH60"/>
    <property type="match status" value="1"/>
</dbReference>
<evidence type="ECO:0000313" key="10">
    <source>
        <dbReference type="Proteomes" id="UP000281197"/>
    </source>
</evidence>
<dbReference type="FunFam" id="1.10.560.10:FF:000001">
    <property type="entry name" value="60 kDa chaperonin"/>
    <property type="match status" value="1"/>
</dbReference>
<proteinExistence type="inferred from homology"/>
<reference evidence="9 10" key="1">
    <citation type="submission" date="2018-11" db="EMBL/GenBank/DDBJ databases">
        <title>Species Designations Belie Phenotypic and Genotypic Heterogeneity in Oral Streptococci.</title>
        <authorList>
            <person name="Velsko I."/>
        </authorList>
    </citation>
    <scope>NUCLEOTIDE SEQUENCE [LARGE SCALE GENOMIC DNA]</scope>
    <source>
        <strain evidence="9 10">BCC19</strain>
    </source>
</reference>
<dbReference type="GO" id="GO:0140662">
    <property type="term" value="F:ATP-dependent protein folding chaperone"/>
    <property type="evidence" value="ECO:0007669"/>
    <property type="project" value="InterPro"/>
</dbReference>
<keyword evidence="6" id="KW-0963">Cytoplasm</keyword>
<dbReference type="Gene3D" id="3.50.7.10">
    <property type="entry name" value="GroEL"/>
    <property type="match status" value="1"/>
</dbReference>
<feature type="binding site" evidence="6">
    <location>
        <begin position="86"/>
        <end position="90"/>
    </location>
    <ligand>
        <name>ATP</name>
        <dbReference type="ChEBI" id="CHEBI:30616"/>
    </ligand>
</feature>
<evidence type="ECO:0000256" key="6">
    <source>
        <dbReference type="HAMAP-Rule" id="MF_00600"/>
    </source>
</evidence>
<dbReference type="GO" id="GO:0005737">
    <property type="term" value="C:cytoplasm"/>
    <property type="evidence" value="ECO:0007669"/>
    <property type="project" value="UniProtKB-SubCell"/>
</dbReference>
<dbReference type="Gene3D" id="3.30.260.10">
    <property type="entry name" value="TCP-1-like chaperonin intermediate domain"/>
    <property type="match status" value="1"/>
</dbReference>
<comment type="subcellular location">
    <subcellularLocation>
        <location evidence="6">Cytoplasm</location>
    </subcellularLocation>
</comment>
<dbReference type="GO" id="GO:0005524">
    <property type="term" value="F:ATP binding"/>
    <property type="evidence" value="ECO:0007669"/>
    <property type="project" value="UniProtKB-UniRule"/>
</dbReference>
<keyword evidence="2 6" id="KW-0547">Nucleotide-binding</keyword>
<feature type="binding site" evidence="6">
    <location>
        <position position="413"/>
    </location>
    <ligand>
        <name>ATP</name>
        <dbReference type="ChEBI" id="CHEBI:30616"/>
    </ligand>
</feature>
<dbReference type="Gene3D" id="1.10.560.10">
    <property type="entry name" value="GroEL-like equatorial domain"/>
    <property type="match status" value="1"/>
</dbReference>
<organism evidence="9 10">
    <name type="scientific">Streptococcus oralis</name>
    <dbReference type="NCBI Taxonomy" id="1303"/>
    <lineage>
        <taxon>Bacteria</taxon>
        <taxon>Bacillati</taxon>
        <taxon>Bacillota</taxon>
        <taxon>Bacilli</taxon>
        <taxon>Lactobacillales</taxon>
        <taxon>Streptococcaceae</taxon>
        <taxon>Streptococcus</taxon>
    </lineage>
</organism>
<dbReference type="PRINTS" id="PR00298">
    <property type="entry name" value="CHAPERONIN60"/>
</dbReference>
<comment type="function">
    <text evidence="6 8">Together with its co-chaperonin GroES, plays an essential role in assisting protein folding. The GroEL-GroES system forms a nano-cage that allows encapsulation of the non-native substrate proteins and provides a physical environment optimized to promote and accelerate protein folding.</text>
</comment>
<dbReference type="Pfam" id="PF00118">
    <property type="entry name" value="Cpn60_TCP1"/>
    <property type="match status" value="1"/>
</dbReference>
<comment type="caution">
    <text evidence="9">The sequence shown here is derived from an EMBL/GenBank/DDBJ whole genome shotgun (WGS) entry which is preliminary data.</text>
</comment>
<dbReference type="GO" id="GO:0016853">
    <property type="term" value="F:isomerase activity"/>
    <property type="evidence" value="ECO:0007669"/>
    <property type="project" value="UniProtKB-KW"/>
</dbReference>